<comment type="caution">
    <text evidence="1">The sequence shown here is derived from an EMBL/GenBank/DDBJ whole genome shotgun (WGS) entry which is preliminary data.</text>
</comment>
<feature type="non-terminal residue" evidence="1">
    <location>
        <position position="41"/>
    </location>
</feature>
<evidence type="ECO:0000313" key="1">
    <source>
        <dbReference type="EMBL" id="CAG8501820.1"/>
    </source>
</evidence>
<name>A0ACA9KZ35_9GLOM</name>
<sequence>MLLPIQDLPNCQSNSDQHAHRDGRKLWLIEEDSTYINPESI</sequence>
<organism evidence="1 2">
    <name type="scientific">Cetraspora pellucida</name>
    <dbReference type="NCBI Taxonomy" id="1433469"/>
    <lineage>
        <taxon>Eukaryota</taxon>
        <taxon>Fungi</taxon>
        <taxon>Fungi incertae sedis</taxon>
        <taxon>Mucoromycota</taxon>
        <taxon>Glomeromycotina</taxon>
        <taxon>Glomeromycetes</taxon>
        <taxon>Diversisporales</taxon>
        <taxon>Gigasporaceae</taxon>
        <taxon>Cetraspora</taxon>
    </lineage>
</organism>
<dbReference type="Proteomes" id="UP000789366">
    <property type="component" value="Unassembled WGS sequence"/>
</dbReference>
<gene>
    <name evidence="1" type="ORF">SPELUC_LOCUS3051</name>
</gene>
<proteinExistence type="predicted"/>
<protein>
    <submittedName>
        <fullName evidence="1">12033_t:CDS:1</fullName>
    </submittedName>
</protein>
<keyword evidence="2" id="KW-1185">Reference proteome</keyword>
<evidence type="ECO:0000313" key="2">
    <source>
        <dbReference type="Proteomes" id="UP000789366"/>
    </source>
</evidence>
<reference evidence="1" key="1">
    <citation type="submission" date="2021-06" db="EMBL/GenBank/DDBJ databases">
        <authorList>
            <person name="Kallberg Y."/>
            <person name="Tangrot J."/>
            <person name="Rosling A."/>
        </authorList>
    </citation>
    <scope>NUCLEOTIDE SEQUENCE</scope>
    <source>
        <strain evidence="1">28 12/20/2015</strain>
    </source>
</reference>
<accession>A0ACA9KZ35</accession>
<dbReference type="EMBL" id="CAJVPW010002230">
    <property type="protein sequence ID" value="CAG8501820.1"/>
    <property type="molecule type" value="Genomic_DNA"/>
</dbReference>